<accession>A0A1I9S4V9</accession>
<keyword evidence="2" id="KW-1185">Reference proteome</keyword>
<proteinExistence type="predicted"/>
<dbReference type="Proteomes" id="UP000223035">
    <property type="component" value="Segment"/>
</dbReference>
<protein>
    <submittedName>
        <fullName evidence="1">Uncharacterized protein</fullName>
    </submittedName>
</protein>
<reference evidence="1 2" key="1">
    <citation type="submission" date="2016-08" db="EMBL/GenBank/DDBJ databases">
        <authorList>
            <person name="Yazzolino P."/>
            <person name="Kempthorne D."/>
            <person name="Kittridge C."/>
            <person name="Noyes R."/>
            <person name="Winters C."/>
            <person name="Ziebert K."/>
            <person name="Anton T."/>
            <person name="MacKenzie A."/>
            <person name="Murphy A."/>
            <person name="Novajovsky A."/>
            <person name="Ettinger W.F."/>
            <person name="Ettinger A.-S.H."/>
            <person name="Anders K.R."/>
            <person name="Bradley K.W."/>
            <person name="Asai D.J."/>
            <person name="Bowman C.A."/>
            <person name="Russell D.A."/>
            <person name="Pope W.H."/>
            <person name="Jacobs-Sera D."/>
            <person name="Hendrix R.W."/>
            <person name="Hatfull G.F."/>
        </authorList>
    </citation>
    <scope>NUCLEOTIDE SEQUENCE [LARGE SCALE GENOMIC DNA]</scope>
</reference>
<dbReference type="EMBL" id="KX657796">
    <property type="protein sequence ID" value="AOZ61603.1"/>
    <property type="molecule type" value="Genomic_DNA"/>
</dbReference>
<organism evidence="1 2">
    <name type="scientific">Mycobacterium phage Urkel</name>
    <dbReference type="NCBI Taxonomy" id="1912978"/>
    <lineage>
        <taxon>Viruses</taxon>
        <taxon>Duplodnaviria</taxon>
        <taxon>Heunggongvirae</taxon>
        <taxon>Uroviricota</taxon>
        <taxon>Caudoviricetes</taxon>
        <taxon>Weiservirinae</taxon>
        <taxon>Anayavirus</taxon>
        <taxon>Anayavirus urkel</taxon>
    </lineage>
</organism>
<gene>
    <name evidence="1" type="ORF">SEA_URKEL_78</name>
</gene>
<name>A0A1I9S4V9_9CAUD</name>
<sequence length="44" mass="5216">MNRHVHTQPELFDDAEAVEVEVYERPDGSRYRVERPRCAARRCA</sequence>
<evidence type="ECO:0000313" key="1">
    <source>
        <dbReference type="EMBL" id="AOZ61603.1"/>
    </source>
</evidence>
<evidence type="ECO:0000313" key="2">
    <source>
        <dbReference type="Proteomes" id="UP000223035"/>
    </source>
</evidence>